<dbReference type="Proteomes" id="UP000037193">
    <property type="component" value="Unassembled WGS sequence"/>
</dbReference>
<name>A0A0L7B6U5_BIFBR</name>
<gene>
    <name evidence="1" type="ORF">BBM1128_02180</name>
</gene>
<proteinExistence type="predicted"/>
<organism evidence="1 2">
    <name type="scientific">Bifidobacterium breve MCC 1128</name>
    <dbReference type="NCBI Taxonomy" id="1365965"/>
    <lineage>
        <taxon>Bacteria</taxon>
        <taxon>Bacillati</taxon>
        <taxon>Actinomycetota</taxon>
        <taxon>Actinomycetes</taxon>
        <taxon>Bifidobacteriales</taxon>
        <taxon>Bifidobacteriaceae</taxon>
        <taxon>Bifidobacterium</taxon>
    </lineage>
</organism>
<dbReference type="PATRIC" id="fig|1365965.3.peg.441"/>
<dbReference type="AlphaFoldDB" id="A0A0L7B6U5"/>
<evidence type="ECO:0000313" key="1">
    <source>
        <dbReference type="EMBL" id="KOA42993.1"/>
    </source>
</evidence>
<comment type="caution">
    <text evidence="1">The sequence shown here is derived from an EMBL/GenBank/DDBJ whole genome shotgun (WGS) entry which is preliminary data.</text>
</comment>
<evidence type="ECO:0000313" key="2">
    <source>
        <dbReference type="Proteomes" id="UP000037193"/>
    </source>
</evidence>
<protein>
    <submittedName>
        <fullName evidence="1">Uncharacterized protein</fullName>
    </submittedName>
</protein>
<accession>A0A0L7B6U5</accession>
<dbReference type="EMBL" id="AVQD01000003">
    <property type="protein sequence ID" value="KOA42993.1"/>
    <property type="molecule type" value="Genomic_DNA"/>
</dbReference>
<reference evidence="1 2" key="1">
    <citation type="journal article" date="2015" name="Int J Genomics">
        <title>Comparative Genomics Revealed Genetic Diversity and Species/Strain-Level Differences in Carbohydrate Metabolism of Three Probiotic Bifidobacterial Species.</title>
        <authorList>
            <person name="Odamaki T."/>
            <person name="Horigome A."/>
            <person name="Sugahara H."/>
            <person name="Hashikura N."/>
            <person name="Minami J."/>
            <person name="Xiao J.Z."/>
            <person name="Abe F."/>
        </authorList>
    </citation>
    <scope>NUCLEOTIDE SEQUENCE [LARGE SCALE GENOMIC DNA]</scope>
    <source>
        <strain evidence="1 2">MCC 1128</strain>
    </source>
</reference>
<sequence length="39" mass="4270">MEQGWLVSGFNDHPEQVPVMVYGKGLVLLDNMGGFTLCS</sequence>